<dbReference type="InterPro" id="IPR013083">
    <property type="entry name" value="Znf_RING/FYVE/PHD"/>
</dbReference>
<gene>
    <name evidence="9" type="ORF">Poli38472_008591</name>
</gene>
<dbReference type="EMBL" id="SPLM01000146">
    <property type="protein sequence ID" value="TMW55943.1"/>
    <property type="molecule type" value="Genomic_DNA"/>
</dbReference>
<evidence type="ECO:0000256" key="4">
    <source>
        <dbReference type="PROSITE-ProRule" id="PRU00175"/>
    </source>
</evidence>
<dbReference type="Pfam" id="PF24681">
    <property type="entry name" value="Kelch_KLHDC2_KLHL20_DRC7"/>
    <property type="match status" value="1"/>
</dbReference>
<evidence type="ECO:0000259" key="8">
    <source>
        <dbReference type="PROSITE" id="PS50089"/>
    </source>
</evidence>
<keyword evidence="3" id="KW-0862">Zinc</keyword>
<dbReference type="PROSITE" id="PS50089">
    <property type="entry name" value="ZF_RING_2"/>
    <property type="match status" value="1"/>
</dbReference>
<evidence type="ECO:0000256" key="5">
    <source>
        <dbReference type="SAM" id="MobiDB-lite"/>
    </source>
</evidence>
<dbReference type="Pfam" id="PF13639">
    <property type="entry name" value="zf-RING_2"/>
    <property type="match status" value="1"/>
</dbReference>
<dbReference type="PANTHER" id="PTHR23244:SF471">
    <property type="entry name" value="GUANINE NUCLEOTIDE-BINDING PROTEIN SUBUNIT BETA 1-RELATED"/>
    <property type="match status" value="1"/>
</dbReference>
<dbReference type="SUPFAM" id="SSF117281">
    <property type="entry name" value="Kelch motif"/>
    <property type="match status" value="1"/>
</dbReference>
<dbReference type="Proteomes" id="UP000794436">
    <property type="component" value="Unassembled WGS sequence"/>
</dbReference>
<keyword evidence="6" id="KW-0472">Membrane</keyword>
<dbReference type="CDD" id="cd16454">
    <property type="entry name" value="RING-H2_PA-TM-RING"/>
    <property type="match status" value="1"/>
</dbReference>
<sequence length="581" mass="65408">MVRWLGIATVLSCWSSTLWATSDAQWTRLWDYSGSSDRQQPAKRAAHGLVSYQDSLYVYGGIGDTVDEEDHEYDDTWRFDILSRTWLKVIADGQTKPSHRFHHAAVLHSNATAHEMVMFGGLSIEAIPAATAHPPNHIKITQFNDIWRLTLSPNAEKWTKDPLASSPPIARSEAGVVVHDGQLYVFGGISYEQNDDIAPVNYNDLWRYDLSKQEWAQLIPKGGLTPPARFSHTMGVFTDDEGETFLLVFSGRQLVASTWTLLGDAWVFSLTKQEWSAVSLSARMQRAYTSMVMTNTNDMPHMWFFGGYYKPQQSTNGYVYDDIVNGHLAIKKQIDGDVQTAKMTLFHASSWPDYEAPPLRYNHRAALWRDTMLLHGGSYQTQRGDVWMYNLTASVMTEELSSKIPVDIATLVYVLGGLLFAIILLLIGLLVRWRRIDRRNMELARQRGVAVMRGVAKDRLDQMEVTKYRKPSKEDAGEAASPTSAPQGDGEDLQNNEDVCPICLIEFEEDEDVRNLPCKHIFHVACIDEWLKRNTTCPMCKNNLDVEVVELDTPVESTRRPSAAVAVGDEPRGGAIVTPMS</sequence>
<evidence type="ECO:0000313" key="10">
    <source>
        <dbReference type="Proteomes" id="UP000794436"/>
    </source>
</evidence>
<dbReference type="GO" id="GO:0008270">
    <property type="term" value="F:zinc ion binding"/>
    <property type="evidence" value="ECO:0007669"/>
    <property type="project" value="UniProtKB-KW"/>
</dbReference>
<dbReference type="InterPro" id="IPR001841">
    <property type="entry name" value="Znf_RING"/>
</dbReference>
<keyword evidence="6" id="KW-0812">Transmembrane</keyword>
<dbReference type="OrthoDB" id="199876at2759"/>
<dbReference type="InterPro" id="IPR015915">
    <property type="entry name" value="Kelch-typ_b-propeller"/>
</dbReference>
<evidence type="ECO:0000256" key="2">
    <source>
        <dbReference type="ARBA" id="ARBA00022771"/>
    </source>
</evidence>
<dbReference type="Gene3D" id="3.30.40.10">
    <property type="entry name" value="Zinc/RING finger domain, C3HC4 (zinc finger)"/>
    <property type="match status" value="1"/>
</dbReference>
<comment type="caution">
    <text evidence="9">The sequence shown here is derived from an EMBL/GenBank/DDBJ whole genome shotgun (WGS) entry which is preliminary data.</text>
</comment>
<keyword evidence="1" id="KW-0479">Metal-binding</keyword>
<keyword evidence="10" id="KW-1185">Reference proteome</keyword>
<feature type="chain" id="PRO_5035437610" description="RING-type domain-containing protein" evidence="7">
    <location>
        <begin position="21"/>
        <end position="581"/>
    </location>
</feature>
<dbReference type="InterPro" id="IPR011016">
    <property type="entry name" value="Znf_RING-CH"/>
</dbReference>
<evidence type="ECO:0000256" key="6">
    <source>
        <dbReference type="SAM" id="Phobius"/>
    </source>
</evidence>
<keyword evidence="7" id="KW-0732">Signal</keyword>
<dbReference type="PANTHER" id="PTHR23244">
    <property type="entry name" value="KELCH REPEAT DOMAIN"/>
    <property type="match status" value="1"/>
</dbReference>
<protein>
    <recommendedName>
        <fullName evidence="8">RING-type domain-containing protein</fullName>
    </recommendedName>
</protein>
<feature type="domain" description="RING-type" evidence="8">
    <location>
        <begin position="500"/>
        <end position="541"/>
    </location>
</feature>
<feature type="signal peptide" evidence="7">
    <location>
        <begin position="1"/>
        <end position="20"/>
    </location>
</feature>
<dbReference type="AlphaFoldDB" id="A0A8K1C411"/>
<evidence type="ECO:0000256" key="3">
    <source>
        <dbReference type="ARBA" id="ARBA00022833"/>
    </source>
</evidence>
<dbReference type="SMART" id="SM00184">
    <property type="entry name" value="RING"/>
    <property type="match status" value="1"/>
</dbReference>
<proteinExistence type="predicted"/>
<name>A0A8K1C411_PYTOL</name>
<feature type="transmembrane region" description="Helical" evidence="6">
    <location>
        <begin position="411"/>
        <end position="431"/>
    </location>
</feature>
<feature type="compositionally biased region" description="Basic and acidic residues" evidence="5">
    <location>
        <begin position="466"/>
        <end position="476"/>
    </location>
</feature>
<keyword evidence="6" id="KW-1133">Transmembrane helix</keyword>
<dbReference type="Gene3D" id="2.120.10.80">
    <property type="entry name" value="Kelch-type beta propeller"/>
    <property type="match status" value="2"/>
</dbReference>
<dbReference type="SUPFAM" id="SSF57850">
    <property type="entry name" value="RING/U-box"/>
    <property type="match status" value="1"/>
</dbReference>
<organism evidence="9 10">
    <name type="scientific">Pythium oligandrum</name>
    <name type="common">Mycoparasitic fungus</name>
    <dbReference type="NCBI Taxonomy" id="41045"/>
    <lineage>
        <taxon>Eukaryota</taxon>
        <taxon>Sar</taxon>
        <taxon>Stramenopiles</taxon>
        <taxon>Oomycota</taxon>
        <taxon>Peronosporomycetes</taxon>
        <taxon>Pythiales</taxon>
        <taxon>Pythiaceae</taxon>
        <taxon>Pythium</taxon>
    </lineage>
</organism>
<keyword evidence="2 4" id="KW-0863">Zinc-finger</keyword>
<evidence type="ECO:0000313" key="9">
    <source>
        <dbReference type="EMBL" id="TMW55943.1"/>
    </source>
</evidence>
<dbReference type="SMART" id="SM00744">
    <property type="entry name" value="RINGv"/>
    <property type="match status" value="1"/>
</dbReference>
<reference evidence="9" key="1">
    <citation type="submission" date="2019-03" db="EMBL/GenBank/DDBJ databases">
        <title>Long read genome sequence of the mycoparasitic Pythium oligandrum ATCC 38472 isolated from sugarbeet rhizosphere.</title>
        <authorList>
            <person name="Gaulin E."/>
        </authorList>
    </citation>
    <scope>NUCLEOTIDE SEQUENCE</scope>
    <source>
        <strain evidence="9">ATCC 38472_TT</strain>
    </source>
</reference>
<accession>A0A8K1C411</accession>
<evidence type="ECO:0000256" key="7">
    <source>
        <dbReference type="SAM" id="SignalP"/>
    </source>
</evidence>
<feature type="region of interest" description="Disordered" evidence="5">
    <location>
        <begin position="466"/>
        <end position="493"/>
    </location>
</feature>
<evidence type="ECO:0000256" key="1">
    <source>
        <dbReference type="ARBA" id="ARBA00022723"/>
    </source>
</evidence>